<dbReference type="EMBL" id="CM043797">
    <property type="protein sequence ID" value="KAI4815775.1"/>
    <property type="molecule type" value="Genomic_DNA"/>
</dbReference>
<accession>A0ACB9WQX1</accession>
<protein>
    <submittedName>
        <fullName evidence="1">Uncharacterized protein</fullName>
    </submittedName>
</protein>
<gene>
    <name evidence="1" type="ORF">KUCAC02_005902</name>
</gene>
<organism evidence="1 2">
    <name type="scientific">Chaenocephalus aceratus</name>
    <name type="common">Blackfin icefish</name>
    <name type="synonym">Chaenichthys aceratus</name>
    <dbReference type="NCBI Taxonomy" id="36190"/>
    <lineage>
        <taxon>Eukaryota</taxon>
        <taxon>Metazoa</taxon>
        <taxon>Chordata</taxon>
        <taxon>Craniata</taxon>
        <taxon>Vertebrata</taxon>
        <taxon>Euteleostomi</taxon>
        <taxon>Actinopterygii</taxon>
        <taxon>Neopterygii</taxon>
        <taxon>Teleostei</taxon>
        <taxon>Neoteleostei</taxon>
        <taxon>Acanthomorphata</taxon>
        <taxon>Eupercaria</taxon>
        <taxon>Perciformes</taxon>
        <taxon>Notothenioidei</taxon>
        <taxon>Channichthyidae</taxon>
        <taxon>Chaenocephalus</taxon>
    </lineage>
</organism>
<reference evidence="1" key="1">
    <citation type="submission" date="2022-05" db="EMBL/GenBank/DDBJ databases">
        <title>Chromosome-level genome of Chaenocephalus aceratus.</title>
        <authorList>
            <person name="Park H."/>
        </authorList>
    </citation>
    <scope>NUCLEOTIDE SEQUENCE</scope>
    <source>
        <strain evidence="1">KU_202001</strain>
    </source>
</reference>
<evidence type="ECO:0000313" key="1">
    <source>
        <dbReference type="EMBL" id="KAI4815775.1"/>
    </source>
</evidence>
<proteinExistence type="predicted"/>
<name>A0ACB9WQX1_CHAAC</name>
<evidence type="ECO:0000313" key="2">
    <source>
        <dbReference type="Proteomes" id="UP001057452"/>
    </source>
</evidence>
<dbReference type="Proteomes" id="UP001057452">
    <property type="component" value="Chromosome 13"/>
</dbReference>
<comment type="caution">
    <text evidence="1">The sequence shown here is derived from an EMBL/GenBank/DDBJ whole genome shotgun (WGS) entry which is preliminary data.</text>
</comment>
<sequence length="192" mass="21608">MTQGQKRKKIIPMIFNLSEIRKSVGDYRLLTSAELRILIKGPSIRNEQRVELYQGLGKRVATSSPDSSPMSGKTSGCPSMSLRACRRGSKGLRDEQGFELRLFCECGLNNSEVFGFKISGIDNSRGDKSTMQLLTKQPPYILTMSIPQNSSSHLTTRRKRSTDTKDTLLTETCCVRSLYIDFRKDSRLEVDS</sequence>
<keyword evidence="2" id="KW-1185">Reference proteome</keyword>